<organism evidence="9 10">
    <name type="scientific">Acanthopleuribacter pedis</name>
    <dbReference type="NCBI Taxonomy" id="442870"/>
    <lineage>
        <taxon>Bacteria</taxon>
        <taxon>Pseudomonadati</taxon>
        <taxon>Acidobacteriota</taxon>
        <taxon>Holophagae</taxon>
        <taxon>Acanthopleuribacterales</taxon>
        <taxon>Acanthopleuribacteraceae</taxon>
        <taxon>Acanthopleuribacter</taxon>
    </lineage>
</organism>
<dbReference type="HAMAP" id="MF_01858">
    <property type="entry name" value="23SrRNA_methyltr_KL"/>
    <property type="match status" value="1"/>
</dbReference>
<comment type="catalytic activity">
    <reaction evidence="6">
        <text>guanosine(2069) in 23S rRNA + S-adenosyl-L-methionine = N(2)-methylguanosine(2069) in 23S rRNA + S-adenosyl-L-homocysteine + H(+)</text>
        <dbReference type="Rhea" id="RHEA:43772"/>
        <dbReference type="Rhea" id="RHEA-COMP:10688"/>
        <dbReference type="Rhea" id="RHEA-COMP:10689"/>
        <dbReference type="ChEBI" id="CHEBI:15378"/>
        <dbReference type="ChEBI" id="CHEBI:57856"/>
        <dbReference type="ChEBI" id="CHEBI:59789"/>
        <dbReference type="ChEBI" id="CHEBI:74269"/>
        <dbReference type="ChEBI" id="CHEBI:74481"/>
        <dbReference type="EC" id="2.1.1.264"/>
    </reaction>
</comment>
<evidence type="ECO:0000256" key="5">
    <source>
        <dbReference type="ARBA" id="ARBA00022691"/>
    </source>
</evidence>
<evidence type="ECO:0000313" key="10">
    <source>
        <dbReference type="Proteomes" id="UP000664417"/>
    </source>
</evidence>
<dbReference type="InterPro" id="IPR054170">
    <property type="entry name" value="RlmL_1st"/>
</dbReference>
<comment type="similarity">
    <text evidence="6">Belongs to the methyltransferase superfamily. RlmKL family.</text>
</comment>
<dbReference type="GO" id="GO:0005737">
    <property type="term" value="C:cytoplasm"/>
    <property type="evidence" value="ECO:0007669"/>
    <property type="project" value="UniProtKB-SubCell"/>
</dbReference>
<dbReference type="Gene3D" id="3.30.2130.30">
    <property type="match status" value="1"/>
</dbReference>
<dbReference type="PANTHER" id="PTHR47313">
    <property type="entry name" value="RIBOSOMAL RNA LARGE SUBUNIT METHYLTRANSFERASE K/L"/>
    <property type="match status" value="1"/>
</dbReference>
<gene>
    <name evidence="9" type="primary">rlmKL</name>
    <name evidence="6" type="synonym">rlmL</name>
    <name evidence="9" type="ORF">J3U88_24210</name>
</gene>
<dbReference type="InterPro" id="IPR053943">
    <property type="entry name" value="RlmKL-like_Mtase_CS"/>
</dbReference>
<feature type="domain" description="THUMP" evidence="8">
    <location>
        <begin position="43"/>
        <end position="154"/>
    </location>
</feature>
<proteinExistence type="inferred from homology"/>
<dbReference type="RefSeq" id="WP_207861577.1">
    <property type="nucleotide sequence ID" value="NZ_JAFREP010000025.1"/>
</dbReference>
<comment type="caution">
    <text evidence="9">The sequence shown here is derived from an EMBL/GenBank/DDBJ whole genome shotgun (WGS) entry which is preliminary data.</text>
</comment>
<evidence type="ECO:0000259" key="8">
    <source>
        <dbReference type="PROSITE" id="PS51165"/>
    </source>
</evidence>
<dbReference type="Gene3D" id="3.30.750.80">
    <property type="entry name" value="RNA methyltransferase domain (HRMD) like"/>
    <property type="match status" value="1"/>
</dbReference>
<dbReference type="Pfam" id="PF01170">
    <property type="entry name" value="UPF0020"/>
    <property type="match status" value="1"/>
</dbReference>
<dbReference type="PIRSF" id="PIRSF037618">
    <property type="entry name" value="RNA_Mtase_bacteria_prd"/>
    <property type="match status" value="1"/>
</dbReference>
<keyword evidence="3 6" id="KW-0489">Methyltransferase</keyword>
<keyword evidence="1 6" id="KW-0963">Cytoplasm</keyword>
<dbReference type="EC" id="2.1.1.264" evidence="6"/>
<sequence>MHPYLAVVPMGMEDWLADELRGLGIDQPKPIKSRVAFHATPRQAARVLMESRLCGRLLFPLAEFEASDPNRLYEGVLTIPWPDHMQVDHAFMVEVNLGRSRITHAQFAAQRIKDAVCDCFRHRTGGRPSVDRDFPDIRIHCAIKNDRAVVSIDLGGSLHRRGYRVDGGLAPLKEHLAAAMLIRAGWPTIAAAGGALVDPMCGSGTLLIEGLMMAADIAPGLGRFTEMPTSWLGFPRGVWQEVVDEAKRRKEAGLARGLPPVFGFDRSTSALDAAKTNLQRAGLLDHVRLERRALAEWPDTRDVPFSECEPGLVMCNPPYGERLSELPELVLLYTMLGHQLKLQFPGWQAGLLTADTGLGKQTGLRAKRVNKMHNGPIACEFLFFDQLGGDESGRRAELLTLSSGRMLPIAESAAMFRNRLKKNVKHLRKWARRSGSPGRPVACYRVYDADLPEYNAALDVYGEHLLIQEYRAPSSVAKAKAERRLMDILLVAPEVLGIQRDKVVLKTRERKRGKDQYDKIDTSGRFLEVHERDLKFLVNLQDYLDTGLFLDHRPLRDRIRKLAEGKRFLNLFAYTGSATVYAAAGGAASSLTIDMSKTYLDWAQRNLELNKLYARQHRFEQTDCIQWLKGKHGPFDLIFLDPPSFSNSKRMTSTLDVQRDHVFLIERAGLQMAPDGLLIFSTNLRNFKIDREALDKKGYAVEDTSNSTIPEDFRRNQRIHQTYEIRRKP</sequence>
<evidence type="ECO:0000256" key="6">
    <source>
        <dbReference type="HAMAP-Rule" id="MF_01858"/>
    </source>
</evidence>
<dbReference type="InterPro" id="IPR017244">
    <property type="entry name" value="23SrRNA_methyltr_KL"/>
</dbReference>
<keyword evidence="5 6" id="KW-0949">S-adenosyl-L-methionine</keyword>
<dbReference type="AlphaFoldDB" id="A0A8J7QD55"/>
<dbReference type="PANTHER" id="PTHR47313:SF1">
    <property type="entry name" value="RIBOSOMAL RNA LARGE SUBUNIT METHYLTRANSFERASE K_L"/>
    <property type="match status" value="1"/>
</dbReference>
<name>A0A8J7QD55_9BACT</name>
<dbReference type="Pfam" id="PF02926">
    <property type="entry name" value="THUMP"/>
    <property type="match status" value="1"/>
</dbReference>
<dbReference type="NCBIfam" id="NF008748">
    <property type="entry name" value="PRK11783.1"/>
    <property type="match status" value="1"/>
</dbReference>
<evidence type="ECO:0000256" key="2">
    <source>
        <dbReference type="ARBA" id="ARBA00022552"/>
    </source>
</evidence>
<comment type="subcellular location">
    <subcellularLocation>
        <location evidence="6">Cytoplasm</location>
    </subcellularLocation>
</comment>
<evidence type="ECO:0000256" key="7">
    <source>
        <dbReference type="PROSITE-ProRule" id="PRU00529"/>
    </source>
</evidence>
<dbReference type="Gene3D" id="3.40.50.150">
    <property type="entry name" value="Vaccinia Virus protein VP39"/>
    <property type="match status" value="2"/>
</dbReference>
<dbReference type="InterPro" id="IPR004114">
    <property type="entry name" value="THUMP_dom"/>
</dbReference>
<keyword evidence="2 6" id="KW-0698">rRNA processing</keyword>
<dbReference type="GO" id="GO:0070043">
    <property type="term" value="F:rRNA (guanine-N7-)-methyltransferase activity"/>
    <property type="evidence" value="ECO:0007669"/>
    <property type="project" value="UniProtKB-UniRule"/>
</dbReference>
<comment type="function">
    <text evidence="6">Specifically methylates the guanine in position 2445 (m2G2445) and the guanine in position 2069 (m7G2069) of 23S rRNA.</text>
</comment>
<evidence type="ECO:0000313" key="9">
    <source>
        <dbReference type="EMBL" id="MBO1321604.1"/>
    </source>
</evidence>
<dbReference type="Pfam" id="PF10672">
    <property type="entry name" value="Methyltrans_SAM"/>
    <property type="match status" value="1"/>
</dbReference>
<keyword evidence="4 6" id="KW-0808">Transferase</keyword>
<dbReference type="GO" id="GO:0052915">
    <property type="term" value="F:23S rRNA (guanine(2445)-N(2))-methyltransferase activity"/>
    <property type="evidence" value="ECO:0007669"/>
    <property type="project" value="UniProtKB-UniRule"/>
</dbReference>
<evidence type="ECO:0000256" key="4">
    <source>
        <dbReference type="ARBA" id="ARBA00022679"/>
    </source>
</evidence>
<evidence type="ECO:0000256" key="1">
    <source>
        <dbReference type="ARBA" id="ARBA00022490"/>
    </source>
</evidence>
<dbReference type="SUPFAM" id="SSF53335">
    <property type="entry name" value="S-adenosyl-L-methionine-dependent methyltransferases"/>
    <property type="match status" value="2"/>
</dbReference>
<protein>
    <recommendedName>
        <fullName evidence="6">Ribosomal RNA large subunit methyltransferase K/L</fullName>
    </recommendedName>
    <domain>
        <recommendedName>
            <fullName evidence="6">23S rRNA m2G2445 methyltransferase</fullName>
            <ecNumber evidence="6">2.1.1.173</ecNumber>
        </recommendedName>
        <alternativeName>
            <fullName evidence="6">rRNA (guanine-N(2)-)-methyltransferase RlmL</fullName>
        </alternativeName>
    </domain>
    <domain>
        <recommendedName>
            <fullName evidence="6">23S rRNA m7G2069 methyltransferase</fullName>
            <ecNumber evidence="6">2.1.1.264</ecNumber>
        </recommendedName>
        <alternativeName>
            <fullName evidence="6">rRNA (guanine-N(7)-)-methyltransferase RlmK</fullName>
        </alternativeName>
    </domain>
</protein>
<dbReference type="Proteomes" id="UP000664417">
    <property type="component" value="Unassembled WGS sequence"/>
</dbReference>
<dbReference type="Pfam" id="PF22020">
    <property type="entry name" value="RlmL_1st"/>
    <property type="match status" value="1"/>
</dbReference>
<keyword evidence="10" id="KW-1185">Reference proteome</keyword>
<evidence type="ECO:0000256" key="3">
    <source>
        <dbReference type="ARBA" id="ARBA00022603"/>
    </source>
</evidence>
<comment type="catalytic activity">
    <reaction evidence="6">
        <text>guanosine(2445) in 23S rRNA + S-adenosyl-L-methionine = N(2)-methylguanosine(2445) in 23S rRNA + S-adenosyl-L-homocysteine + H(+)</text>
        <dbReference type="Rhea" id="RHEA:42740"/>
        <dbReference type="Rhea" id="RHEA-COMP:10215"/>
        <dbReference type="Rhea" id="RHEA-COMP:10216"/>
        <dbReference type="ChEBI" id="CHEBI:15378"/>
        <dbReference type="ChEBI" id="CHEBI:57856"/>
        <dbReference type="ChEBI" id="CHEBI:59789"/>
        <dbReference type="ChEBI" id="CHEBI:74269"/>
        <dbReference type="ChEBI" id="CHEBI:74481"/>
        <dbReference type="EC" id="2.1.1.173"/>
    </reaction>
</comment>
<dbReference type="InterPro" id="IPR019614">
    <property type="entry name" value="SAM-dep_methyl-trfase"/>
</dbReference>
<reference evidence="9" key="1">
    <citation type="submission" date="2021-03" db="EMBL/GenBank/DDBJ databases">
        <authorList>
            <person name="Wang G."/>
        </authorList>
    </citation>
    <scope>NUCLEOTIDE SEQUENCE</scope>
    <source>
        <strain evidence="9">KCTC 12899</strain>
    </source>
</reference>
<dbReference type="EMBL" id="JAFREP010000025">
    <property type="protein sequence ID" value="MBO1321604.1"/>
    <property type="molecule type" value="Genomic_DNA"/>
</dbReference>
<dbReference type="SMART" id="SM00981">
    <property type="entry name" value="THUMP"/>
    <property type="match status" value="1"/>
</dbReference>
<dbReference type="GO" id="GO:0003723">
    <property type="term" value="F:RNA binding"/>
    <property type="evidence" value="ECO:0007669"/>
    <property type="project" value="UniProtKB-UniRule"/>
</dbReference>
<dbReference type="CDD" id="cd11715">
    <property type="entry name" value="THUMP_AdoMetMT"/>
    <property type="match status" value="1"/>
</dbReference>
<dbReference type="InterPro" id="IPR000241">
    <property type="entry name" value="RlmKL-like_Mtase"/>
</dbReference>
<dbReference type="EC" id="2.1.1.173" evidence="6"/>
<dbReference type="PROSITE" id="PS51165">
    <property type="entry name" value="THUMP"/>
    <property type="match status" value="1"/>
</dbReference>
<dbReference type="PROSITE" id="PS01261">
    <property type="entry name" value="UPF0020"/>
    <property type="match status" value="1"/>
</dbReference>
<keyword evidence="7" id="KW-0694">RNA-binding</keyword>
<accession>A0A8J7QD55</accession>
<dbReference type="InterPro" id="IPR029063">
    <property type="entry name" value="SAM-dependent_MTases_sf"/>
</dbReference>